<dbReference type="Proteomes" id="UP000201613">
    <property type="component" value="Unassembled WGS sequence"/>
</dbReference>
<dbReference type="InterPro" id="IPR002575">
    <property type="entry name" value="Aminoglycoside_PTrfase"/>
</dbReference>
<dbReference type="Gene3D" id="3.30.200.20">
    <property type="entry name" value="Phosphorylase Kinase, domain 1"/>
    <property type="match status" value="1"/>
</dbReference>
<accession>A0A238LCA7</accession>
<dbReference type="EMBL" id="FXZK01000001">
    <property type="protein sequence ID" value="SMY07212.1"/>
    <property type="molecule type" value="Genomic_DNA"/>
</dbReference>
<organism evidence="2 3">
    <name type="scientific">Flavimaricola marinus</name>
    <dbReference type="NCBI Taxonomy" id="1819565"/>
    <lineage>
        <taxon>Bacteria</taxon>
        <taxon>Pseudomonadati</taxon>
        <taxon>Pseudomonadota</taxon>
        <taxon>Alphaproteobacteria</taxon>
        <taxon>Rhodobacterales</taxon>
        <taxon>Paracoccaceae</taxon>
        <taxon>Flavimaricola</taxon>
    </lineage>
</organism>
<name>A0A238LCA7_9RHOB</name>
<keyword evidence="2" id="KW-0808">Transferase</keyword>
<proteinExistence type="predicted"/>
<dbReference type="Pfam" id="PF01636">
    <property type="entry name" value="APH"/>
    <property type="match status" value="1"/>
</dbReference>
<dbReference type="GO" id="GO:0016740">
    <property type="term" value="F:transferase activity"/>
    <property type="evidence" value="ECO:0007669"/>
    <property type="project" value="UniProtKB-KW"/>
</dbReference>
<gene>
    <name evidence="2" type="ORF">LOM8899_01344</name>
</gene>
<feature type="domain" description="Aminoglycoside phosphotransferase" evidence="1">
    <location>
        <begin position="21"/>
        <end position="243"/>
    </location>
</feature>
<protein>
    <submittedName>
        <fullName evidence="2">Phosphotransferase enzyme family protein</fullName>
    </submittedName>
</protein>
<keyword evidence="3" id="KW-1185">Reference proteome</keyword>
<sequence>MTTLPSKTAFLAPTPCAHWQIQPLAGDASTRSYDRLTGPDGQTAILMVAGPDAATSVPPFVAIAQHLTKLGLCAPTILAQTDEPGYLLLSDLGRTDIAQHLAARPDDEHALYSAAIDVLLALHNSSPPEGLTRLTSELGAQMLDPLFEWFAPATPSAQRQRIEASITTGLAEHAGPANTLSLRDFHAENLIWRPHLTGTDRIGLLDFQDAFIAPSAYDLVSLLRDARRNVSDGTRRAAIAQFARGIGQDAADVEAACAILGLQRNLRILGIFARLAKRDGKAHYTALIPRVLGHIRADLEHPAAQDLRATLAPALDTTAA</sequence>
<dbReference type="InterPro" id="IPR011009">
    <property type="entry name" value="Kinase-like_dom_sf"/>
</dbReference>
<evidence type="ECO:0000313" key="3">
    <source>
        <dbReference type="Proteomes" id="UP000201613"/>
    </source>
</evidence>
<dbReference type="SUPFAM" id="SSF56112">
    <property type="entry name" value="Protein kinase-like (PK-like)"/>
    <property type="match status" value="1"/>
</dbReference>
<evidence type="ECO:0000259" key="1">
    <source>
        <dbReference type="Pfam" id="PF01636"/>
    </source>
</evidence>
<dbReference type="AlphaFoldDB" id="A0A238LCA7"/>
<evidence type="ECO:0000313" key="2">
    <source>
        <dbReference type="EMBL" id="SMY07212.1"/>
    </source>
</evidence>
<reference evidence="2 3" key="1">
    <citation type="submission" date="2017-05" db="EMBL/GenBank/DDBJ databases">
        <authorList>
            <person name="Song R."/>
            <person name="Chenine A.L."/>
            <person name="Ruprecht R.M."/>
        </authorList>
    </citation>
    <scope>NUCLEOTIDE SEQUENCE [LARGE SCALE GENOMIC DNA]</scope>
    <source>
        <strain evidence="2 3">CECT 8899</strain>
    </source>
</reference>
<dbReference type="Gene3D" id="3.90.1200.10">
    <property type="match status" value="1"/>
</dbReference>
<dbReference type="RefSeq" id="WP_168770479.1">
    <property type="nucleotide sequence ID" value="NZ_FXZK01000001.1"/>
</dbReference>